<dbReference type="AlphaFoldDB" id="A0A3L9LBR5"/>
<keyword evidence="3" id="KW-1185">Reference proteome</keyword>
<evidence type="ECO:0000256" key="1">
    <source>
        <dbReference type="SAM" id="MobiDB-lite"/>
    </source>
</evidence>
<organism evidence="2 3">
    <name type="scientific">Kocuria tytonicola</name>
    <dbReference type="NCBI Taxonomy" id="2055946"/>
    <lineage>
        <taxon>Bacteria</taxon>
        <taxon>Bacillati</taxon>
        <taxon>Actinomycetota</taxon>
        <taxon>Actinomycetes</taxon>
        <taxon>Micrococcales</taxon>
        <taxon>Micrococcaceae</taxon>
        <taxon>Kocuria</taxon>
    </lineage>
</organism>
<comment type="caution">
    <text evidence="2">The sequence shown here is derived from an EMBL/GenBank/DDBJ whole genome shotgun (WGS) entry which is preliminary data.</text>
</comment>
<evidence type="ECO:0000313" key="3">
    <source>
        <dbReference type="Proteomes" id="UP000277871"/>
    </source>
</evidence>
<feature type="region of interest" description="Disordered" evidence="1">
    <location>
        <begin position="145"/>
        <end position="222"/>
    </location>
</feature>
<gene>
    <name evidence="2" type="ORF">EAE32_01135</name>
</gene>
<proteinExistence type="predicted"/>
<feature type="region of interest" description="Disordered" evidence="1">
    <location>
        <begin position="1"/>
        <end position="38"/>
    </location>
</feature>
<feature type="compositionally biased region" description="Basic and acidic residues" evidence="1">
    <location>
        <begin position="1"/>
        <end position="11"/>
    </location>
</feature>
<sequence>MAEKGKNEAADLKNQAAGSGERVLDTAKDKAAEVKDEATQQAQNLFGQLKEDVQGYVGPQQERVAATVRSISDEITALSKGEKPQSSYVTGLLGSVSGQVDSLASSLENKDPQALLGDVRRFAARRPGTFLALAAGIGLLAGRATRGVKDSDDVATDKQGVKEYFGAADPAERTEHHAPTATAPRTSTGGDTYAMNAPSDPARTYTDRVPGTTYPDQEDNRR</sequence>
<evidence type="ECO:0000313" key="2">
    <source>
        <dbReference type="EMBL" id="RLY93882.1"/>
    </source>
</evidence>
<accession>A0A3L9LBR5</accession>
<feature type="compositionally biased region" description="Basic and acidic residues" evidence="1">
    <location>
        <begin position="147"/>
        <end position="161"/>
    </location>
</feature>
<protein>
    <submittedName>
        <fullName evidence="2">Uncharacterized protein</fullName>
    </submittedName>
</protein>
<dbReference type="Proteomes" id="UP000277871">
    <property type="component" value="Unassembled WGS sequence"/>
</dbReference>
<feature type="compositionally biased region" description="Basic and acidic residues" evidence="1">
    <location>
        <begin position="22"/>
        <end position="38"/>
    </location>
</feature>
<name>A0A3L9LBR5_9MICC</name>
<reference evidence="2 3" key="1">
    <citation type="submission" date="2018-10" db="EMBL/GenBank/DDBJ databases">
        <title>Kocuria tytonicola, new bacteria from the preen glands of American barn owls (Tyto furcata).</title>
        <authorList>
            <person name="Braun M.S."/>
            <person name="Wang E."/>
            <person name="Zimmermann S."/>
            <person name="Boutin S."/>
            <person name="Wagner H."/>
            <person name="Wink M."/>
        </authorList>
    </citation>
    <scope>NUCLEOTIDE SEQUENCE [LARGE SCALE GENOMIC DNA]</scope>
    <source>
        <strain evidence="2 3">473</strain>
    </source>
</reference>
<dbReference type="EMBL" id="RDEX01000001">
    <property type="protein sequence ID" value="RLY93882.1"/>
    <property type="molecule type" value="Genomic_DNA"/>
</dbReference>